<dbReference type="Proteomes" id="UP001501591">
    <property type="component" value="Unassembled WGS sequence"/>
</dbReference>
<reference evidence="4" key="1">
    <citation type="journal article" date="2019" name="Int. J. Syst. Evol. Microbiol.">
        <title>The Global Catalogue of Microorganisms (GCM) 10K type strain sequencing project: providing services to taxonomists for standard genome sequencing and annotation.</title>
        <authorList>
            <consortium name="The Broad Institute Genomics Platform"/>
            <consortium name="The Broad Institute Genome Sequencing Center for Infectious Disease"/>
            <person name="Wu L."/>
            <person name="Ma J."/>
        </authorList>
    </citation>
    <scope>NUCLEOTIDE SEQUENCE [LARGE SCALE GENOMIC DNA]</scope>
    <source>
        <strain evidence="4">JCM 17024</strain>
    </source>
</reference>
<keyword evidence="1" id="KW-0175">Coiled coil</keyword>
<organism evidence="3 4">
    <name type="scientific">Microbacterium soli</name>
    <dbReference type="NCBI Taxonomy" id="446075"/>
    <lineage>
        <taxon>Bacteria</taxon>
        <taxon>Bacillati</taxon>
        <taxon>Actinomycetota</taxon>
        <taxon>Actinomycetes</taxon>
        <taxon>Micrococcales</taxon>
        <taxon>Microbacteriaceae</taxon>
        <taxon>Microbacterium</taxon>
    </lineage>
</organism>
<sequence>MDENAYDFDANFADARRKLAELNERARQNTQRASALAEDANSIVATARSARGEVTVRAHVGGRLADLSFGDAADELSLDALGRLTLETITRAQREAMTLLAERGAELFGPESDIARGMASDAERSYPDTTPGR</sequence>
<evidence type="ECO:0000313" key="4">
    <source>
        <dbReference type="Proteomes" id="UP001501591"/>
    </source>
</evidence>
<evidence type="ECO:0000256" key="2">
    <source>
        <dbReference type="SAM" id="MobiDB-lite"/>
    </source>
</evidence>
<dbReference type="Gene3D" id="3.30.1310.10">
    <property type="entry name" value="Nucleoid-associated protein YbaB-like domain"/>
    <property type="match status" value="1"/>
</dbReference>
<dbReference type="InterPro" id="IPR004401">
    <property type="entry name" value="YbaB/EbfC"/>
</dbReference>
<evidence type="ECO:0000256" key="1">
    <source>
        <dbReference type="SAM" id="Coils"/>
    </source>
</evidence>
<evidence type="ECO:0000313" key="3">
    <source>
        <dbReference type="EMBL" id="GAA3937875.1"/>
    </source>
</evidence>
<comment type="caution">
    <text evidence="3">The sequence shown here is derived from an EMBL/GenBank/DDBJ whole genome shotgun (WGS) entry which is preliminary data.</text>
</comment>
<dbReference type="Pfam" id="PF02575">
    <property type="entry name" value="YbaB_DNA_bd"/>
    <property type="match status" value="1"/>
</dbReference>
<keyword evidence="4" id="KW-1185">Reference proteome</keyword>
<dbReference type="InterPro" id="IPR036894">
    <property type="entry name" value="YbaB-like_sf"/>
</dbReference>
<name>A0ABP7N5T9_9MICO</name>
<proteinExistence type="predicted"/>
<evidence type="ECO:0008006" key="5">
    <source>
        <dbReference type="Google" id="ProtNLM"/>
    </source>
</evidence>
<dbReference type="EMBL" id="BAABCP010000001">
    <property type="protein sequence ID" value="GAA3937875.1"/>
    <property type="molecule type" value="Genomic_DNA"/>
</dbReference>
<dbReference type="RefSeq" id="WP_344818924.1">
    <property type="nucleotide sequence ID" value="NZ_BAABCP010000001.1"/>
</dbReference>
<gene>
    <name evidence="3" type="ORF">GCM10022383_15080</name>
</gene>
<feature type="coiled-coil region" evidence="1">
    <location>
        <begin position="12"/>
        <end position="39"/>
    </location>
</feature>
<feature type="region of interest" description="Disordered" evidence="2">
    <location>
        <begin position="110"/>
        <end position="133"/>
    </location>
</feature>
<protein>
    <recommendedName>
        <fullName evidence="5">YbaB/EbfC family DNA-binding protein</fullName>
    </recommendedName>
</protein>
<accession>A0ABP7N5T9</accession>